<feature type="transmembrane region" description="Helical" evidence="10">
    <location>
        <begin position="199"/>
        <end position="220"/>
    </location>
</feature>
<keyword evidence="5 10" id="KW-1133">Transmembrane helix</keyword>
<feature type="transmembrane region" description="Helical" evidence="10">
    <location>
        <begin position="226"/>
        <end position="244"/>
    </location>
</feature>
<keyword evidence="2" id="KW-0813">Transport</keyword>
<evidence type="ECO:0000259" key="11">
    <source>
        <dbReference type="Pfam" id="PF00999"/>
    </source>
</evidence>
<evidence type="ECO:0000256" key="10">
    <source>
        <dbReference type="SAM" id="Phobius"/>
    </source>
</evidence>
<evidence type="ECO:0000256" key="4">
    <source>
        <dbReference type="ARBA" id="ARBA00022692"/>
    </source>
</evidence>
<protein>
    <recommendedName>
        <fullName evidence="11">Cation/H+ exchanger transmembrane domain-containing protein</fullName>
    </recommendedName>
</protein>
<keyword evidence="9" id="KW-0739">Sodium transport</keyword>
<dbReference type="InterPro" id="IPR038770">
    <property type="entry name" value="Na+/solute_symporter_sf"/>
</dbReference>
<feature type="non-terminal residue" evidence="12">
    <location>
        <position position="261"/>
    </location>
</feature>
<evidence type="ECO:0000256" key="6">
    <source>
        <dbReference type="ARBA" id="ARBA00023053"/>
    </source>
</evidence>
<feature type="transmembrane region" description="Helical" evidence="10">
    <location>
        <begin position="13"/>
        <end position="35"/>
    </location>
</feature>
<dbReference type="AlphaFoldDB" id="X1IEM8"/>
<dbReference type="PANTHER" id="PTHR43562:SF3">
    <property type="entry name" value="SODIUM ION_PROTON EXCHANGER (EUROFUNG)"/>
    <property type="match status" value="1"/>
</dbReference>
<dbReference type="GO" id="GO:0006814">
    <property type="term" value="P:sodium ion transport"/>
    <property type="evidence" value="ECO:0007669"/>
    <property type="project" value="UniProtKB-KW"/>
</dbReference>
<dbReference type="PANTHER" id="PTHR43562">
    <property type="entry name" value="NAPA-TYPE SODIUM/HYDROGEN ANTIPORTER"/>
    <property type="match status" value="1"/>
</dbReference>
<proteinExistence type="predicted"/>
<dbReference type="GO" id="GO:1902600">
    <property type="term" value="P:proton transmembrane transport"/>
    <property type="evidence" value="ECO:0007669"/>
    <property type="project" value="InterPro"/>
</dbReference>
<comment type="caution">
    <text evidence="12">The sequence shown here is derived from an EMBL/GenBank/DDBJ whole genome shotgun (WGS) entry which is preliminary data.</text>
</comment>
<feature type="transmembrane region" description="Helical" evidence="10">
    <location>
        <begin position="163"/>
        <end position="187"/>
    </location>
</feature>
<dbReference type="Pfam" id="PF00999">
    <property type="entry name" value="Na_H_Exchanger"/>
    <property type="match status" value="1"/>
</dbReference>
<feature type="domain" description="Cation/H+ exchanger transmembrane" evidence="11">
    <location>
        <begin position="2"/>
        <end position="244"/>
    </location>
</feature>
<keyword evidence="4 10" id="KW-0812">Transmembrane</keyword>
<dbReference type="Gene3D" id="1.20.1530.20">
    <property type="match status" value="1"/>
</dbReference>
<evidence type="ECO:0000256" key="9">
    <source>
        <dbReference type="ARBA" id="ARBA00023201"/>
    </source>
</evidence>
<dbReference type="InterPro" id="IPR006153">
    <property type="entry name" value="Cation/H_exchanger_TM"/>
</dbReference>
<feature type="non-terminal residue" evidence="12">
    <location>
        <position position="1"/>
    </location>
</feature>
<feature type="transmembrane region" description="Helical" evidence="10">
    <location>
        <begin position="107"/>
        <end position="126"/>
    </location>
</feature>
<evidence type="ECO:0000256" key="5">
    <source>
        <dbReference type="ARBA" id="ARBA00022989"/>
    </source>
</evidence>
<evidence type="ECO:0000256" key="1">
    <source>
        <dbReference type="ARBA" id="ARBA00004141"/>
    </source>
</evidence>
<organism evidence="12">
    <name type="scientific">marine sediment metagenome</name>
    <dbReference type="NCBI Taxonomy" id="412755"/>
    <lineage>
        <taxon>unclassified sequences</taxon>
        <taxon>metagenomes</taxon>
        <taxon>ecological metagenomes</taxon>
    </lineage>
</organism>
<dbReference type="GO" id="GO:0015297">
    <property type="term" value="F:antiporter activity"/>
    <property type="evidence" value="ECO:0007669"/>
    <property type="project" value="UniProtKB-KW"/>
</dbReference>
<evidence type="ECO:0000256" key="7">
    <source>
        <dbReference type="ARBA" id="ARBA00023065"/>
    </source>
</evidence>
<keyword evidence="7" id="KW-0406">Ion transport</keyword>
<evidence type="ECO:0000256" key="8">
    <source>
        <dbReference type="ARBA" id="ARBA00023136"/>
    </source>
</evidence>
<reference evidence="12" key="1">
    <citation type="journal article" date="2014" name="Front. Microbiol.">
        <title>High frequency of phylogenetically diverse reductive dehalogenase-homologous genes in deep subseafloor sedimentary metagenomes.</title>
        <authorList>
            <person name="Kawai M."/>
            <person name="Futagami T."/>
            <person name="Toyoda A."/>
            <person name="Takaki Y."/>
            <person name="Nishi S."/>
            <person name="Hori S."/>
            <person name="Arai W."/>
            <person name="Tsubouchi T."/>
            <person name="Morono Y."/>
            <person name="Uchiyama I."/>
            <person name="Ito T."/>
            <person name="Fujiyama A."/>
            <person name="Inagaki F."/>
            <person name="Takami H."/>
        </authorList>
    </citation>
    <scope>NUCLEOTIDE SEQUENCE</scope>
    <source>
        <strain evidence="12">Expedition CK06-06</strain>
    </source>
</reference>
<comment type="subcellular location">
    <subcellularLocation>
        <location evidence="1">Membrane</location>
        <topology evidence="1">Multi-pass membrane protein</topology>
    </subcellularLocation>
</comment>
<accession>X1IEM8</accession>
<gene>
    <name evidence="12" type="ORF">S03H2_50349</name>
</gene>
<evidence type="ECO:0000256" key="3">
    <source>
        <dbReference type="ARBA" id="ARBA00022449"/>
    </source>
</evidence>
<dbReference type="EMBL" id="BARU01031869">
    <property type="protein sequence ID" value="GAH64544.1"/>
    <property type="molecule type" value="Genomic_DNA"/>
</dbReference>
<keyword evidence="6" id="KW-0915">Sodium</keyword>
<keyword evidence="8 10" id="KW-0472">Membrane</keyword>
<name>X1IEM8_9ZZZZ</name>
<evidence type="ECO:0000256" key="2">
    <source>
        <dbReference type="ARBA" id="ARBA00022448"/>
    </source>
</evidence>
<sequence length="261" mass="27817">DEMGRMGSTEAKIILGAAVIDDVLALSLASVIFTIVVTHVQVSTLDIILSLSKTLGVWLVLTAVSASVVPRLLDYVIKLKVDVGQLIEAFSLLVCFSYAAFSGTLGLSPLVGAFIAGMAIADSLYLDLIKDFVEKVELMFVPLFFVVMGASVDPQAILHGNFLLILVLCLVGVASKLIGCGLPAAYLLKDRTCGIRIGYGMISRGEIGLVIASVGATYGILPDEVYTALILMIFVTSLLPPFLLKRSYSNEAKTLEVIARD</sequence>
<evidence type="ECO:0000313" key="12">
    <source>
        <dbReference type="EMBL" id="GAH64544.1"/>
    </source>
</evidence>
<dbReference type="GO" id="GO:0016020">
    <property type="term" value="C:membrane"/>
    <property type="evidence" value="ECO:0007669"/>
    <property type="project" value="UniProtKB-SubCell"/>
</dbReference>
<keyword evidence="3" id="KW-0050">Antiport</keyword>
<feature type="transmembrane region" description="Helical" evidence="10">
    <location>
        <begin position="55"/>
        <end position="73"/>
    </location>
</feature>